<evidence type="ECO:0000259" key="3">
    <source>
        <dbReference type="PROSITE" id="PS50085"/>
    </source>
</evidence>
<dbReference type="InterPro" id="IPR050989">
    <property type="entry name" value="Rap1_Ran_GAP"/>
</dbReference>
<accession>A0A8J6HG90</accession>
<feature type="compositionally biased region" description="Basic and acidic residues" evidence="2">
    <location>
        <begin position="745"/>
        <end position="764"/>
    </location>
</feature>
<dbReference type="Pfam" id="PF02145">
    <property type="entry name" value="Rap_GAP"/>
    <property type="match status" value="1"/>
</dbReference>
<dbReference type="Gene3D" id="3.40.50.11210">
    <property type="entry name" value="Rap/Ran-GAP"/>
    <property type="match status" value="1"/>
</dbReference>
<dbReference type="Pfam" id="PF21022">
    <property type="entry name" value="Rap-GAP_dimer"/>
    <property type="match status" value="1"/>
</dbReference>
<dbReference type="Gene3D" id="6.10.140.210">
    <property type="match status" value="1"/>
</dbReference>
<dbReference type="GO" id="GO:0005096">
    <property type="term" value="F:GTPase activator activity"/>
    <property type="evidence" value="ECO:0007669"/>
    <property type="project" value="UniProtKB-KW"/>
</dbReference>
<organism evidence="4 5">
    <name type="scientific">Tenebrio molitor</name>
    <name type="common">Yellow mealworm beetle</name>
    <dbReference type="NCBI Taxonomy" id="7067"/>
    <lineage>
        <taxon>Eukaryota</taxon>
        <taxon>Metazoa</taxon>
        <taxon>Ecdysozoa</taxon>
        <taxon>Arthropoda</taxon>
        <taxon>Hexapoda</taxon>
        <taxon>Insecta</taxon>
        <taxon>Pterygota</taxon>
        <taxon>Neoptera</taxon>
        <taxon>Endopterygota</taxon>
        <taxon>Coleoptera</taxon>
        <taxon>Polyphaga</taxon>
        <taxon>Cucujiformia</taxon>
        <taxon>Tenebrionidae</taxon>
        <taxon>Tenebrio</taxon>
    </lineage>
</organism>
<proteinExistence type="predicted"/>
<protein>
    <recommendedName>
        <fullName evidence="3">Rap-GAP domain-containing protein</fullName>
    </recommendedName>
</protein>
<evidence type="ECO:0000256" key="1">
    <source>
        <dbReference type="ARBA" id="ARBA00022468"/>
    </source>
</evidence>
<dbReference type="SUPFAM" id="SSF111347">
    <property type="entry name" value="Rap/Ran-GAP"/>
    <property type="match status" value="1"/>
</dbReference>
<feature type="domain" description="Rap-GAP" evidence="3">
    <location>
        <begin position="1257"/>
        <end position="1468"/>
    </location>
</feature>
<feature type="region of interest" description="Disordered" evidence="2">
    <location>
        <begin position="745"/>
        <end position="788"/>
    </location>
</feature>
<dbReference type="PANTHER" id="PTHR15711">
    <property type="entry name" value="RAP GTPASE-ACTIVATING PROTEIN"/>
    <property type="match status" value="1"/>
</dbReference>
<dbReference type="PANTHER" id="PTHR15711:SF32">
    <property type="entry name" value="RAP GTPASE ACTIVATING PROTEIN 1, ISOFORM H"/>
    <property type="match status" value="1"/>
</dbReference>
<evidence type="ECO:0000313" key="4">
    <source>
        <dbReference type="EMBL" id="KAH0814099.1"/>
    </source>
</evidence>
<gene>
    <name evidence="4" type="ORF">GEV33_008692</name>
</gene>
<comment type="caution">
    <text evidence="4">The sequence shown here is derived from an EMBL/GenBank/DDBJ whole genome shotgun (WGS) entry which is preliminary data.</text>
</comment>
<dbReference type="GO" id="GO:0005737">
    <property type="term" value="C:cytoplasm"/>
    <property type="evidence" value="ECO:0007669"/>
    <property type="project" value="TreeGrafter"/>
</dbReference>
<dbReference type="Proteomes" id="UP000719412">
    <property type="component" value="Unassembled WGS sequence"/>
</dbReference>
<reference evidence="4" key="2">
    <citation type="submission" date="2021-08" db="EMBL/GenBank/DDBJ databases">
        <authorList>
            <person name="Eriksson T."/>
        </authorList>
    </citation>
    <scope>NUCLEOTIDE SEQUENCE</scope>
    <source>
        <strain evidence="4">Stoneville</strain>
        <tissue evidence="4">Whole head</tissue>
    </source>
</reference>
<reference evidence="4" key="1">
    <citation type="journal article" date="2020" name="J Insects Food Feed">
        <title>The yellow mealworm (Tenebrio molitor) genome: a resource for the emerging insects as food and feed industry.</title>
        <authorList>
            <person name="Eriksson T."/>
            <person name="Andere A."/>
            <person name="Kelstrup H."/>
            <person name="Emery V."/>
            <person name="Picard C."/>
        </authorList>
    </citation>
    <scope>NUCLEOTIDE SEQUENCE</scope>
    <source>
        <strain evidence="4">Stoneville</strain>
        <tissue evidence="4">Whole head</tissue>
    </source>
</reference>
<dbReference type="InterPro" id="IPR000331">
    <property type="entry name" value="Rap/Ran_GAP_dom"/>
</dbReference>
<dbReference type="PROSITE" id="PS50085">
    <property type="entry name" value="RAPGAP"/>
    <property type="match status" value="1"/>
</dbReference>
<keyword evidence="1" id="KW-0343">GTPase activation</keyword>
<dbReference type="InterPro" id="IPR035974">
    <property type="entry name" value="Rap/Ran-GAP_sf"/>
</dbReference>
<dbReference type="EMBL" id="JABDTM020024640">
    <property type="protein sequence ID" value="KAH0814099.1"/>
    <property type="molecule type" value="Genomic_DNA"/>
</dbReference>
<evidence type="ECO:0000256" key="2">
    <source>
        <dbReference type="SAM" id="MobiDB-lite"/>
    </source>
</evidence>
<dbReference type="GO" id="GO:0051056">
    <property type="term" value="P:regulation of small GTPase mediated signal transduction"/>
    <property type="evidence" value="ECO:0007669"/>
    <property type="project" value="InterPro"/>
</dbReference>
<evidence type="ECO:0000313" key="5">
    <source>
        <dbReference type="Proteomes" id="UP000719412"/>
    </source>
</evidence>
<keyword evidence="5" id="KW-1185">Reference proteome</keyword>
<name>A0A8J6HG90_TENMO</name>
<sequence>MHRRVTRSADPVGAVSAAVPRAGDDRTCPLTISTGALHWSVRPLERLCGVLRVRSERETTLEQCWNTLPRGWVRQAVMGVLRWKDLPNGGGPRSDTLHKGATLQNEVENRSWTLIASHCRPLDPVESDIWSFEPDRKSDGGGVGGTISASFRALRLNKREPAHRDLLAEESGANRKMNREDGGHVDDETGDFLPEISHRRFFDGWELERPRWTGPLSVVLSQGRRLRDFHRDKPDGLWLKQRDRDSKATPRRINAEKFKIYLTERRLRCVGFRSPRKNLIRREPLEVSLYSWNIETKPSCEHDRLMIVCWTSTPIWICSIGTLDSWICLCRLHEKRTIKLNGFSSTGEKQLAHFGGAGSMEHRNSTCRGKTLHPLDIVGWSLYVTCDRSKGTTLKVHLLRADTLTWWAAFRCEVESNRSSRCESISRPPPVLSRVHISRQSPDHHIVYLEFRQLFARVTREPSNFKRRRERSFVFSFGDVGEFSSGEMFRWSRRGRRTVRFTTPNWGTPSSWGFDGRDADLVEVDTGMREWWSWMGRSKEKQTRKKGGLCVEGIRKEEEESEGDKVVMELRLGFGGILQVRNRATAMTPIDDAFYARRKTLIYGFLAMESGGLDVGPQSGPFRVANDPEKSNLPESVPIWSAFRTSKREKEDLIKFSSVLCPRVVCQVARIMEQYPGKNARHFSYGGVRIMDNVAELITSFPTLFGINPGRPDHLQIAPVSEVSHSAITVDGVLKIATIMVRHLSDRSARRAESSPSGHPDEGKSMGGPGTGWRPSSRVATPRLAGQGPPRLTRIFLLQAPMAQRQHSLPDECRLSTNNNVKISPVGCAAPQHGTPPASPQQATQSRRLLQETLSGPAPYPMIAVPEKGYWVDGTDHDVSFDHRGAPVLSHQTWRAKIETDDTGKCYRRFYVGRESRPGPSGGDNSSVDNSSHVGETNPIMFRDDFAQLVVVVACLDVHPPSLNNAWLAKSRLERFFLPKEERPITAQPCRFHLAIHSSNLTPPLIPVSPPRHITTPLPIDSLSFNSSRYDLFPFPACTDITRGEEIVSAKSTIGNFYARLLATLFWQIRKPPTVTQEKTVSGRINAEERSLCEYGDAVMDGCARHRVVVSRALLYTHGGVGDIDVRYRISVQIKDSKKRHFDLETFLHHESRNREFSTKRKHLILTLCVNYTEHTSLIGVDEQLGPVLLSIKTENVASQEHTRILLRMRTGTMHEIVPSSCLGETPNPARMAKLLNEQLNIENFVPVLHPKASQLIANYDEHVLVTNFKFGVLYQKYGQTTEEELFCNNTTSPAFDDFLALLGQRIQLKDHKGYRGGLDIQNGHTGDEAVYEVFKDREIMFHVSTLLPYTESDPQQLQRKRHIGNDIVALVFQEENTPFSPDMIASHFLHAFVVVQVVEPNTPNTSVVDPIFVELVNNNGKKSIRPDFIRRIKRPLRRCETIPKTALLEEVEGDGSGAFYLGKSAEK</sequence>